<name>A0A081BPT0_9BACT</name>
<dbReference type="Proteomes" id="UP000030700">
    <property type="component" value="Unassembled WGS sequence"/>
</dbReference>
<keyword evidence="2" id="KW-1185">Reference proteome</keyword>
<sequence>MIAQTSPSVPNMLLLDISSLTQQAKQEVLDFYQFLLLHVSLSFTITAF</sequence>
<protein>
    <submittedName>
        <fullName evidence="1">Uncharacterized protein</fullName>
    </submittedName>
</protein>
<dbReference type="STRING" id="1499966.U14_03647"/>
<dbReference type="AlphaFoldDB" id="A0A081BPT0"/>
<dbReference type="HOGENOM" id="CLU_3149843_0_0_0"/>
<evidence type="ECO:0000313" key="1">
    <source>
        <dbReference type="EMBL" id="GAK52396.1"/>
    </source>
</evidence>
<accession>A0A081BPT0</accession>
<organism evidence="1">
    <name type="scientific">Candidatus Moduliflexus flocculans</name>
    <dbReference type="NCBI Taxonomy" id="1499966"/>
    <lineage>
        <taxon>Bacteria</taxon>
        <taxon>Candidatus Moduliflexota</taxon>
        <taxon>Candidatus Moduliflexia</taxon>
        <taxon>Candidatus Moduliflexales</taxon>
        <taxon>Candidatus Moduliflexaceae</taxon>
    </lineage>
</organism>
<gene>
    <name evidence="1" type="ORF">U14_03647</name>
</gene>
<dbReference type="EMBL" id="DF820458">
    <property type="protein sequence ID" value="GAK52396.1"/>
    <property type="molecule type" value="Genomic_DNA"/>
</dbReference>
<reference evidence="1" key="1">
    <citation type="journal article" date="2015" name="PeerJ">
        <title>First genomic representation of candidate bacterial phylum KSB3 points to enhanced environmental sensing as a trigger of wastewater bulking.</title>
        <authorList>
            <person name="Sekiguchi Y."/>
            <person name="Ohashi A."/>
            <person name="Parks D.H."/>
            <person name="Yamauchi T."/>
            <person name="Tyson G.W."/>
            <person name="Hugenholtz P."/>
        </authorList>
    </citation>
    <scope>NUCLEOTIDE SEQUENCE [LARGE SCALE GENOMIC DNA]</scope>
</reference>
<evidence type="ECO:0000313" key="2">
    <source>
        <dbReference type="Proteomes" id="UP000030700"/>
    </source>
</evidence>
<proteinExistence type="predicted"/>